<protein>
    <submittedName>
        <fullName evidence="2">Uncharacterized protein</fullName>
    </submittedName>
</protein>
<comment type="caution">
    <text evidence="2">The sequence shown here is derived from an EMBL/GenBank/DDBJ whole genome shotgun (WGS) entry which is preliminary data.</text>
</comment>
<evidence type="ECO:0000313" key="5">
    <source>
        <dbReference type="Proteomes" id="UP000614610"/>
    </source>
</evidence>
<gene>
    <name evidence="3" type="ORF">TWF191_007854</name>
    <name evidence="2" type="ORF">TWF679_004378</name>
</gene>
<feature type="compositionally biased region" description="Basic and acidic residues" evidence="1">
    <location>
        <begin position="32"/>
        <end position="42"/>
    </location>
</feature>
<accession>A0A6G1M1E7</accession>
<evidence type="ECO:0000313" key="4">
    <source>
        <dbReference type="Proteomes" id="UP000483672"/>
    </source>
</evidence>
<proteinExistence type="predicted"/>
<dbReference type="EMBL" id="WIWT01000020">
    <property type="protein sequence ID" value="KAF3215131.1"/>
    <property type="molecule type" value="Genomic_DNA"/>
</dbReference>
<sequence length="216" mass="24730">MFPPYVPVGPGLPAYITDDPDSHSSERFSGPEARDRGQDAPPKKPRTSKTSSARPDRDPDLPPSMCPPDEQPKTIWQRALVEGAYLKDSLCLLSGISTCRSKLYRRYRLWGFRRREAILATRGLRPFRYCEKCKKKHWTKKCKKSNKVMDMLKDPADELGVFAELQSGDYSRSERLSTTVEGKGSKLWKKFGSIENIWSSFKPKRSSKVEEYPSCF</sequence>
<dbReference type="Proteomes" id="UP000614610">
    <property type="component" value="Unassembled WGS sequence"/>
</dbReference>
<organism evidence="2 5">
    <name type="scientific">Orbilia oligospora</name>
    <name type="common">Nematode-trapping fungus</name>
    <name type="synonym">Arthrobotrys oligospora</name>
    <dbReference type="NCBI Taxonomy" id="2813651"/>
    <lineage>
        <taxon>Eukaryota</taxon>
        <taxon>Fungi</taxon>
        <taxon>Dikarya</taxon>
        <taxon>Ascomycota</taxon>
        <taxon>Pezizomycotina</taxon>
        <taxon>Orbiliomycetes</taxon>
        <taxon>Orbiliales</taxon>
        <taxon>Orbiliaceae</taxon>
        <taxon>Orbilia</taxon>
    </lineage>
</organism>
<evidence type="ECO:0000256" key="1">
    <source>
        <dbReference type="SAM" id="MobiDB-lite"/>
    </source>
</evidence>
<reference evidence="2 4" key="1">
    <citation type="submission" date="2019-06" db="EMBL/GenBank/DDBJ databases">
        <authorList>
            <person name="Palmer J.M."/>
        </authorList>
    </citation>
    <scope>NUCLEOTIDE SEQUENCE</scope>
    <source>
        <strain evidence="3 4">TWF191</strain>
        <strain evidence="2">TWF679</strain>
    </source>
</reference>
<dbReference type="EMBL" id="WIPF01000005">
    <property type="protein sequence ID" value="KAF3231136.1"/>
    <property type="molecule type" value="Genomic_DNA"/>
</dbReference>
<dbReference type="Proteomes" id="UP000483672">
    <property type="component" value="Unassembled WGS sequence"/>
</dbReference>
<feature type="region of interest" description="Disordered" evidence="1">
    <location>
        <begin position="1"/>
        <end position="71"/>
    </location>
</feature>
<name>A0A6G1M1E7_ORBOL</name>
<evidence type="ECO:0000313" key="3">
    <source>
        <dbReference type="EMBL" id="KAF3231136.1"/>
    </source>
</evidence>
<evidence type="ECO:0000313" key="2">
    <source>
        <dbReference type="EMBL" id="KAF3215131.1"/>
    </source>
</evidence>
<dbReference type="OrthoDB" id="10316217at2759"/>
<dbReference type="AlphaFoldDB" id="A0A6G1M1E7"/>